<gene>
    <name evidence="2" type="ORF">VTAP4600_A3409</name>
</gene>
<protein>
    <recommendedName>
        <fullName evidence="1">Peptidase S8/S53 domain-containing protein</fullName>
    </recommendedName>
</protein>
<dbReference type="InterPro" id="IPR034074">
    <property type="entry name" value="Y4bN_pept_dom"/>
</dbReference>
<reference evidence="2 3" key="1">
    <citation type="submission" date="2017-10" db="EMBL/GenBank/DDBJ databases">
        <authorList>
            <person name="Banno H."/>
            <person name="Chua N.-H."/>
        </authorList>
    </citation>
    <scope>NUCLEOTIDE SEQUENCE [LARGE SCALE GENOMIC DNA]</scope>
    <source>
        <strain evidence="2">Vibrio tapetis CECT4600</strain>
    </source>
</reference>
<dbReference type="Gene3D" id="3.40.50.200">
    <property type="entry name" value="Peptidase S8/S53 domain"/>
    <property type="match status" value="1"/>
</dbReference>
<keyword evidence="3" id="KW-1185">Reference proteome</keyword>
<proteinExistence type="predicted"/>
<dbReference type="InterPro" id="IPR036852">
    <property type="entry name" value="Peptidase_S8/S53_dom_sf"/>
</dbReference>
<organism evidence="2 3">
    <name type="scientific">Vibrio tapetis subsp. tapetis</name>
    <dbReference type="NCBI Taxonomy" id="1671868"/>
    <lineage>
        <taxon>Bacteria</taxon>
        <taxon>Pseudomonadati</taxon>
        <taxon>Pseudomonadota</taxon>
        <taxon>Gammaproteobacteria</taxon>
        <taxon>Vibrionales</taxon>
        <taxon>Vibrionaceae</taxon>
        <taxon>Vibrio</taxon>
    </lineage>
</organism>
<dbReference type="CDD" id="cd04847">
    <property type="entry name" value="Peptidases_S8_Subtilisin_like_2"/>
    <property type="match status" value="1"/>
</dbReference>
<sequence>MSPKRPILSKAEAYSQAVVRKNPPPGDKLVPYTYFQAKGRIGRQLTETISRIDTLPPDTTPNEEVVTKLTLHPSFLARSFFPKSILEKYELKCVGSKEVFITPEMKATKTQEEQGVLSSSLLYVAGQKEQFSKLLDDIACDVLDDDSLDDLIKLEDISLFESLEKLAPSTETGPSTSELVYEIVLHASSSQDYILESFCRYIDNLGGHVYKDKTRTVKGLTFCFVKTCASNITPLANFAYVRVVRPIPELTISEQGSDFKKIDSLSFGTEKDLSSGPHSNIAIFDGGLFQGDCNNPYIRYFDLTHQHVDIEDNYLHGSRVTSAIVYGDVGDTDSQSRNILSVDHYKVYCHQDNLDVGLVDVLDRLVNVLKSRKYKFVNISLGPKVPCPDDEPSLWTSTLDELAATGETLFVVAVGNEGIYLNTDLKGLARIQPPADMLNGLSIGAANSRNKNWERASYSCVGPGRRPGYIKPDALFFGGEEDEKVKLLSLSDYSTNEITGTSIAAPLALRLAALIDMTTNGELNVATIRALLIHSTGKNDVDRKECGWGRIESNIENILYCDDNKVTFIYQGVLTKSSGIRASVPCPQNTPYIGGMIEMDATVCFYTDIDQQHTVSYTRAGLEITFRPNFEKLGKDSSEAKTRSLFNKKNILGDEPTFRRDAHLWETCYKVHDRMRASSLKEPMLDIKYLARDEGHSRSAAEMRKLPPLYYSLIVTVQTNTEYDLYGDVVNEFQLLTPLEVDLDAIVNV</sequence>
<dbReference type="SUPFAM" id="SSF52743">
    <property type="entry name" value="Subtilisin-like"/>
    <property type="match status" value="1"/>
</dbReference>
<accession>A0A2N8ZHM2</accession>
<evidence type="ECO:0000313" key="2">
    <source>
        <dbReference type="EMBL" id="SON51356.1"/>
    </source>
</evidence>
<evidence type="ECO:0000313" key="3">
    <source>
        <dbReference type="Proteomes" id="UP000235828"/>
    </source>
</evidence>
<dbReference type="EMBL" id="LT960611">
    <property type="protein sequence ID" value="SON51356.1"/>
    <property type="molecule type" value="Genomic_DNA"/>
</dbReference>
<dbReference type="KEGG" id="vta:A3409"/>
<dbReference type="Proteomes" id="UP000235828">
    <property type="component" value="Chromosome A"/>
</dbReference>
<evidence type="ECO:0000259" key="1">
    <source>
        <dbReference type="Pfam" id="PF00082"/>
    </source>
</evidence>
<dbReference type="Pfam" id="PF00082">
    <property type="entry name" value="Peptidase_S8"/>
    <property type="match status" value="1"/>
</dbReference>
<dbReference type="AlphaFoldDB" id="A0A2N8ZHM2"/>
<feature type="domain" description="Peptidase S8/S53" evidence="1">
    <location>
        <begin position="308"/>
        <end position="549"/>
    </location>
</feature>
<dbReference type="InterPro" id="IPR000209">
    <property type="entry name" value="Peptidase_S8/S53_dom"/>
</dbReference>
<dbReference type="GO" id="GO:0004252">
    <property type="term" value="F:serine-type endopeptidase activity"/>
    <property type="evidence" value="ECO:0007669"/>
    <property type="project" value="InterPro"/>
</dbReference>
<dbReference type="OrthoDB" id="5495859at2"/>
<dbReference type="GO" id="GO:0006508">
    <property type="term" value="P:proteolysis"/>
    <property type="evidence" value="ECO:0007669"/>
    <property type="project" value="InterPro"/>
</dbReference>
<name>A0A2N8ZHM2_9VIBR</name>